<feature type="transmembrane region" description="Helical" evidence="6">
    <location>
        <begin position="67"/>
        <end position="88"/>
    </location>
</feature>
<accession>A0A8S0ZPL5</accession>
<evidence type="ECO:0000256" key="6">
    <source>
        <dbReference type="SAM" id="Phobius"/>
    </source>
</evidence>
<evidence type="ECO:0000256" key="2">
    <source>
        <dbReference type="ARBA" id="ARBA00022448"/>
    </source>
</evidence>
<proteinExistence type="predicted"/>
<feature type="transmembrane region" description="Helical" evidence="6">
    <location>
        <begin position="470"/>
        <end position="487"/>
    </location>
</feature>
<feature type="domain" description="Major facilitator superfamily (MFS) profile" evidence="7">
    <location>
        <begin position="28"/>
        <end position="492"/>
    </location>
</feature>
<feature type="transmembrane region" description="Helical" evidence="6">
    <location>
        <begin position="95"/>
        <end position="115"/>
    </location>
</feature>
<dbReference type="GO" id="GO:0016020">
    <property type="term" value="C:membrane"/>
    <property type="evidence" value="ECO:0007669"/>
    <property type="project" value="UniProtKB-SubCell"/>
</dbReference>
<evidence type="ECO:0000313" key="9">
    <source>
        <dbReference type="Proteomes" id="UP000494106"/>
    </source>
</evidence>
<dbReference type="InterPro" id="IPR020846">
    <property type="entry name" value="MFS_dom"/>
</dbReference>
<evidence type="ECO:0000256" key="5">
    <source>
        <dbReference type="ARBA" id="ARBA00023136"/>
    </source>
</evidence>
<dbReference type="EMBL" id="CADEBC010000485">
    <property type="protein sequence ID" value="CAB3235219.1"/>
    <property type="molecule type" value="Genomic_DNA"/>
</dbReference>
<name>A0A8S0ZPL5_ARCPL</name>
<sequence length="516" mass="57346">MEKSFDMPSEKLPFEAAMDKVGFGLYGVLLTALTAMILLGFSCIAYSTMFIVPTSACELATTPSQQGILAAGPIAGLLLGGMIWSYLADTRGRRTPLIMSLIFGAVFNTIGTISVNWIMLLIFQFLGSFCSSGLYLMSMSLLSESVPMANRSIVVIIVSSITLVAQGFMALLAIPIIPLRFSYYLPGLGIYWNSWRMLLLIFSIPHIFSAICLVFMQESPKFVFTKGDENKALEILQAIHYINNWTVDEELQVKCLLKDEISVIIDSTSKSMEKDHMSLFRMPLLKNIIIMLFLYTVQQFGAFFVWLPKIADQFVRIIQTGDKANLTMCRVLNMKPRIVNINETPCSLDETSLLIVLSIGVLQAIFNFCVGYIINFVGRRNMTMVMFLASGVSSILVNLVPHTIGSAALFIFMSMGGIVYGLCTSICVDLFLTNLRTLVIAMTMTAYYVGTVASIQIFNLSLLNHCDTSFYLFGSILVLAAVVTSFLPNDLQVRKQTIQLELVDIESLMDEPRKEN</sequence>
<feature type="transmembrane region" description="Helical" evidence="6">
    <location>
        <begin position="154"/>
        <end position="177"/>
    </location>
</feature>
<evidence type="ECO:0000313" key="8">
    <source>
        <dbReference type="EMBL" id="CAB3235219.1"/>
    </source>
</evidence>
<evidence type="ECO:0000256" key="1">
    <source>
        <dbReference type="ARBA" id="ARBA00004141"/>
    </source>
</evidence>
<feature type="transmembrane region" description="Helical" evidence="6">
    <location>
        <begin position="438"/>
        <end position="458"/>
    </location>
</feature>
<dbReference type="GO" id="GO:0022857">
    <property type="term" value="F:transmembrane transporter activity"/>
    <property type="evidence" value="ECO:0007669"/>
    <property type="project" value="InterPro"/>
</dbReference>
<dbReference type="InterPro" id="IPR011701">
    <property type="entry name" value="MFS"/>
</dbReference>
<organism evidence="8 9">
    <name type="scientific">Arctia plantaginis</name>
    <name type="common">Wood tiger moth</name>
    <name type="synonym">Phalaena plantaginis</name>
    <dbReference type="NCBI Taxonomy" id="874455"/>
    <lineage>
        <taxon>Eukaryota</taxon>
        <taxon>Metazoa</taxon>
        <taxon>Ecdysozoa</taxon>
        <taxon>Arthropoda</taxon>
        <taxon>Hexapoda</taxon>
        <taxon>Insecta</taxon>
        <taxon>Pterygota</taxon>
        <taxon>Neoptera</taxon>
        <taxon>Endopterygota</taxon>
        <taxon>Lepidoptera</taxon>
        <taxon>Glossata</taxon>
        <taxon>Ditrysia</taxon>
        <taxon>Noctuoidea</taxon>
        <taxon>Erebidae</taxon>
        <taxon>Arctiinae</taxon>
        <taxon>Arctia</taxon>
    </lineage>
</organism>
<dbReference type="Proteomes" id="UP000494106">
    <property type="component" value="Unassembled WGS sequence"/>
</dbReference>
<feature type="transmembrane region" description="Helical" evidence="6">
    <location>
        <begin position="407"/>
        <end position="431"/>
    </location>
</feature>
<dbReference type="AlphaFoldDB" id="A0A8S0ZPL5"/>
<comment type="subcellular location">
    <subcellularLocation>
        <location evidence="1">Membrane</location>
        <topology evidence="1">Multi-pass membrane protein</topology>
    </subcellularLocation>
</comment>
<dbReference type="Gene3D" id="1.20.1250.20">
    <property type="entry name" value="MFS general substrate transporter like domains"/>
    <property type="match status" value="1"/>
</dbReference>
<dbReference type="PROSITE" id="PS50850">
    <property type="entry name" value="MFS"/>
    <property type="match status" value="1"/>
</dbReference>
<evidence type="ECO:0000256" key="4">
    <source>
        <dbReference type="ARBA" id="ARBA00022989"/>
    </source>
</evidence>
<keyword evidence="2" id="KW-0813">Transport</keyword>
<comment type="caution">
    <text evidence="8">The sequence shown here is derived from an EMBL/GenBank/DDBJ whole genome shotgun (WGS) entry which is preliminary data.</text>
</comment>
<feature type="transmembrane region" description="Helical" evidence="6">
    <location>
        <begin position="284"/>
        <end position="307"/>
    </location>
</feature>
<keyword evidence="4 6" id="KW-1133">Transmembrane helix</keyword>
<dbReference type="PANTHER" id="PTHR23511:SF35">
    <property type="entry name" value="MAJOR FACILITATOR SUPERFAMILY (MFS) PROFILE DOMAIN-CONTAINING PROTEIN"/>
    <property type="match status" value="1"/>
</dbReference>
<keyword evidence="3 6" id="KW-0812">Transmembrane</keyword>
<feature type="transmembrane region" description="Helical" evidence="6">
    <location>
        <begin position="21"/>
        <end position="47"/>
    </location>
</feature>
<keyword evidence="5 6" id="KW-0472">Membrane</keyword>
<evidence type="ECO:0000259" key="7">
    <source>
        <dbReference type="PROSITE" id="PS50850"/>
    </source>
</evidence>
<protein>
    <recommendedName>
        <fullName evidence="7">Major facilitator superfamily (MFS) profile domain-containing protein</fullName>
    </recommendedName>
</protein>
<feature type="transmembrane region" description="Helical" evidence="6">
    <location>
        <begin position="384"/>
        <end position="401"/>
    </location>
</feature>
<dbReference type="PANTHER" id="PTHR23511">
    <property type="entry name" value="SYNAPTIC VESICLE GLYCOPROTEIN 2"/>
    <property type="match status" value="1"/>
</dbReference>
<feature type="transmembrane region" description="Helical" evidence="6">
    <location>
        <begin position="353"/>
        <end position="377"/>
    </location>
</feature>
<feature type="transmembrane region" description="Helical" evidence="6">
    <location>
        <begin position="197"/>
        <end position="216"/>
    </location>
</feature>
<gene>
    <name evidence="8" type="ORF">APLA_LOCUS5996</name>
</gene>
<dbReference type="InterPro" id="IPR036259">
    <property type="entry name" value="MFS_trans_sf"/>
</dbReference>
<dbReference type="OrthoDB" id="4139357at2759"/>
<reference evidence="8 9" key="1">
    <citation type="submission" date="2020-04" db="EMBL/GenBank/DDBJ databases">
        <authorList>
            <person name="Wallbank WR R."/>
            <person name="Pardo Diaz C."/>
            <person name="Kozak K."/>
            <person name="Martin S."/>
            <person name="Jiggins C."/>
            <person name="Moest M."/>
            <person name="Warren A I."/>
            <person name="Byers J.R.P. K."/>
            <person name="Montejo-Kovacevich G."/>
            <person name="Yen C E."/>
        </authorList>
    </citation>
    <scope>NUCLEOTIDE SEQUENCE [LARGE SCALE GENOMIC DNA]</scope>
</reference>
<evidence type="ECO:0000256" key="3">
    <source>
        <dbReference type="ARBA" id="ARBA00022692"/>
    </source>
</evidence>
<dbReference type="Pfam" id="PF07690">
    <property type="entry name" value="MFS_1"/>
    <property type="match status" value="2"/>
</dbReference>
<dbReference type="SUPFAM" id="SSF103473">
    <property type="entry name" value="MFS general substrate transporter"/>
    <property type="match status" value="1"/>
</dbReference>
<feature type="transmembrane region" description="Helical" evidence="6">
    <location>
        <begin position="121"/>
        <end position="142"/>
    </location>
</feature>
<keyword evidence="9" id="KW-1185">Reference proteome</keyword>